<comment type="caution">
    <text evidence="3">The sequence shown here is derived from an EMBL/GenBank/DDBJ whole genome shotgun (WGS) entry which is preliminary data.</text>
</comment>
<dbReference type="Proteomes" id="UP000023152">
    <property type="component" value="Unassembled WGS sequence"/>
</dbReference>
<feature type="region of interest" description="Disordered" evidence="1">
    <location>
        <begin position="69"/>
        <end position="111"/>
    </location>
</feature>
<dbReference type="InterPro" id="IPR009060">
    <property type="entry name" value="UBA-like_sf"/>
</dbReference>
<accession>X6MGW7</accession>
<gene>
    <name evidence="3" type="ORF">RFI_24111</name>
</gene>
<feature type="compositionally biased region" description="Low complexity" evidence="1">
    <location>
        <begin position="87"/>
        <end position="103"/>
    </location>
</feature>
<proteinExistence type="predicted"/>
<feature type="domain" description="UBA" evidence="2">
    <location>
        <begin position="22"/>
        <end position="64"/>
    </location>
</feature>
<protein>
    <recommendedName>
        <fullName evidence="2">UBA domain-containing protein</fullName>
    </recommendedName>
</protein>
<reference evidence="3 4" key="1">
    <citation type="journal article" date="2013" name="Curr. Biol.">
        <title>The Genome of the Foraminiferan Reticulomyxa filosa.</title>
        <authorList>
            <person name="Glockner G."/>
            <person name="Hulsmann N."/>
            <person name="Schleicher M."/>
            <person name="Noegel A.A."/>
            <person name="Eichinger L."/>
            <person name="Gallinger C."/>
            <person name="Pawlowski J."/>
            <person name="Sierra R."/>
            <person name="Euteneuer U."/>
            <person name="Pillet L."/>
            <person name="Moustafa A."/>
            <person name="Platzer M."/>
            <person name="Groth M."/>
            <person name="Szafranski K."/>
            <person name="Schliwa M."/>
        </authorList>
    </citation>
    <scope>NUCLEOTIDE SEQUENCE [LARGE SCALE GENOMIC DNA]</scope>
</reference>
<name>X6MGW7_RETFI</name>
<evidence type="ECO:0000259" key="2">
    <source>
        <dbReference type="PROSITE" id="PS50030"/>
    </source>
</evidence>
<dbReference type="PROSITE" id="PS50030">
    <property type="entry name" value="UBA"/>
    <property type="match status" value="1"/>
</dbReference>
<sequence length="111" mass="12308">MAKDENSTKSSKKDILKIEELEEEEQTQAALKLANMGFPWEDCVKAVKTCGTDIERAANYLGEFTLPESQLQHSPKLQTSHLPTVPDKGTGTNTKNSTNNPTNKDNDKNTK</sequence>
<dbReference type="SUPFAM" id="SSF46934">
    <property type="entry name" value="UBA-like"/>
    <property type="match status" value="1"/>
</dbReference>
<dbReference type="Gene3D" id="1.10.8.10">
    <property type="entry name" value="DNA helicase RuvA subunit, C-terminal domain"/>
    <property type="match status" value="1"/>
</dbReference>
<dbReference type="AlphaFoldDB" id="X6MGW7"/>
<feature type="compositionally biased region" description="Polar residues" evidence="1">
    <location>
        <begin position="69"/>
        <end position="82"/>
    </location>
</feature>
<dbReference type="SMART" id="SM00165">
    <property type="entry name" value="UBA"/>
    <property type="match status" value="1"/>
</dbReference>
<evidence type="ECO:0000313" key="3">
    <source>
        <dbReference type="EMBL" id="ETO13263.1"/>
    </source>
</evidence>
<evidence type="ECO:0000313" key="4">
    <source>
        <dbReference type="Proteomes" id="UP000023152"/>
    </source>
</evidence>
<organism evidence="3 4">
    <name type="scientific">Reticulomyxa filosa</name>
    <dbReference type="NCBI Taxonomy" id="46433"/>
    <lineage>
        <taxon>Eukaryota</taxon>
        <taxon>Sar</taxon>
        <taxon>Rhizaria</taxon>
        <taxon>Retaria</taxon>
        <taxon>Foraminifera</taxon>
        <taxon>Monothalamids</taxon>
        <taxon>Reticulomyxidae</taxon>
        <taxon>Reticulomyxa</taxon>
    </lineage>
</organism>
<evidence type="ECO:0000256" key="1">
    <source>
        <dbReference type="SAM" id="MobiDB-lite"/>
    </source>
</evidence>
<dbReference type="InterPro" id="IPR015940">
    <property type="entry name" value="UBA"/>
</dbReference>
<dbReference type="Pfam" id="PF00627">
    <property type="entry name" value="UBA"/>
    <property type="match status" value="1"/>
</dbReference>
<keyword evidence="4" id="KW-1185">Reference proteome</keyword>
<dbReference type="EMBL" id="ASPP01020708">
    <property type="protein sequence ID" value="ETO13263.1"/>
    <property type="molecule type" value="Genomic_DNA"/>
</dbReference>